<dbReference type="Proteomes" id="UP000673552">
    <property type="component" value="Unassembled WGS sequence"/>
</dbReference>
<protein>
    <recommendedName>
        <fullName evidence="5">Nucleolar GTP-binding protein 2</fullName>
    </recommendedName>
</protein>
<comment type="function">
    <text evidence="5">GTPase that associates with pre-60S ribosomal subunits in the nucleolus and is required for their nuclear export and maturation.</text>
</comment>
<name>A0A836H580_9TRYP</name>
<dbReference type="InterPro" id="IPR027417">
    <property type="entry name" value="P-loop_NTPase"/>
</dbReference>
<evidence type="ECO:0000313" key="8">
    <source>
        <dbReference type="EMBL" id="KAG5487051.1"/>
    </source>
</evidence>
<keyword evidence="2 5" id="KW-0547">Nucleotide-binding</keyword>
<feature type="compositionally biased region" description="Acidic residues" evidence="6">
    <location>
        <begin position="515"/>
        <end position="535"/>
    </location>
</feature>
<proteinExistence type="inferred from homology"/>
<dbReference type="KEGG" id="lmat:92517592"/>
<evidence type="ECO:0000313" key="9">
    <source>
        <dbReference type="Proteomes" id="UP000673552"/>
    </source>
</evidence>
<dbReference type="FunFam" id="3.40.50.300:FF:000559">
    <property type="entry name" value="Nuclear/nucleolar GTPase 2"/>
    <property type="match status" value="1"/>
</dbReference>
<keyword evidence="4 5" id="KW-0539">Nucleus</keyword>
<reference evidence="9" key="1">
    <citation type="journal article" date="2021" name="Microbiol. Resour. Announc.">
        <title>LGAAP: Leishmaniinae Genome Assembly and Annotation Pipeline.</title>
        <authorList>
            <person name="Almutairi H."/>
            <person name="Urbaniak M.D."/>
            <person name="Bates M.D."/>
            <person name="Jariyapan N."/>
            <person name="Kwakye-Nuako G."/>
            <person name="Thomaz-Soccol V."/>
            <person name="Al-Salem W.S."/>
            <person name="Dillon R.J."/>
            <person name="Bates P.A."/>
            <person name="Gatherer D."/>
        </authorList>
    </citation>
    <scope>NUCLEOTIDE SEQUENCE [LARGE SCALE GENOMIC DNA]</scope>
</reference>
<evidence type="ECO:0000259" key="7">
    <source>
        <dbReference type="PROSITE" id="PS51721"/>
    </source>
</evidence>
<keyword evidence="9" id="KW-1185">Reference proteome</keyword>
<dbReference type="PANTHER" id="PTHR11089">
    <property type="entry name" value="GTP-BINDING PROTEIN-RELATED"/>
    <property type="match status" value="1"/>
</dbReference>
<feature type="compositionally biased region" description="Low complexity" evidence="6">
    <location>
        <begin position="562"/>
        <end position="573"/>
    </location>
</feature>
<dbReference type="CDD" id="cd01858">
    <property type="entry name" value="NGP_1"/>
    <property type="match status" value="1"/>
</dbReference>
<dbReference type="InterPro" id="IPR050755">
    <property type="entry name" value="TRAFAC_YlqF/YawG_RiboMat"/>
</dbReference>
<feature type="domain" description="CP-type G" evidence="7">
    <location>
        <begin position="207"/>
        <end position="376"/>
    </location>
</feature>
<sequence>MGKPGKKAGKGLLAPTNPNRRTDPNKTSLRDQRTIKRLKMYKSKIKRDEKGNIIKGSVLKASDRVEQQMARIAPDRRWFGNTRTIGQEALRKFREEMGAKYRDPYSVIIKQSKLPLSLLEEPKNTDGSIRKEMEWDKTFGDKANRKRVRLDAVDMSAFVAEANNKGDNYNCNKKEKDRDLMKGVHKDRDDKTRNGILMTKGQSNRIWCELYKVIDSSDVVLYVVDARDPMGTRSAFLEDFMRREKKYKHFVLVLNKCDLVPLWATARWLQILSKDYPTIAFHASMNHPFGKGNVISLLRQFARLHNVTHRGNKRTKTPISVGVIGYPNVGKSSLINTLRRKSVCKVAPIPGETKVWQYVALTRSIFLIDCPGVVYDRESNNDVQAVLKGVVRVERLGNADKTDVVETVLKIVKHRDIVATYGVKEWRDVVDFLERLAKLRGKLVAGGEPDVEAAARTVLYDWQRGRLPWFNAPPFESNKHYRDAVEQPQDKQMKLIEHYSAFNVVDETMNRDDEAQGQDDEEEDASVEDEDEEAVNDAAEGSQLAMGRPADKEEEATKPLRSNKAAKLSAKKANTQRAAGKDSEEMVTVATYMREEEERKRKLKRQEKRRATRNGQEDVEALVVEAGQECDDTLWAQFLAAAKE</sequence>
<dbReference type="GO" id="GO:0005525">
    <property type="term" value="F:GTP binding"/>
    <property type="evidence" value="ECO:0007669"/>
    <property type="project" value="UniProtKB-KW"/>
</dbReference>
<dbReference type="GeneID" id="92517592"/>
<dbReference type="InterPro" id="IPR030378">
    <property type="entry name" value="G_CP_dom"/>
</dbReference>
<organism evidence="8 9">
    <name type="scientific">Leishmania martiniquensis</name>
    <dbReference type="NCBI Taxonomy" id="1580590"/>
    <lineage>
        <taxon>Eukaryota</taxon>
        <taxon>Discoba</taxon>
        <taxon>Euglenozoa</taxon>
        <taxon>Kinetoplastea</taxon>
        <taxon>Metakinetoplastina</taxon>
        <taxon>Trypanosomatida</taxon>
        <taxon>Trypanosomatidae</taxon>
        <taxon>Leishmaniinae</taxon>
        <taxon>Leishmania</taxon>
    </lineage>
</organism>
<feature type="region of interest" description="Disordered" evidence="6">
    <location>
        <begin position="507"/>
        <end position="616"/>
    </location>
</feature>
<gene>
    <name evidence="8" type="ORF">LSCM1_07721</name>
</gene>
<comment type="subcellular location">
    <subcellularLocation>
        <location evidence="1 5">Nucleus</location>
        <location evidence="1 5">Nucleolus</location>
    </subcellularLocation>
</comment>
<dbReference type="InterPro" id="IPR023179">
    <property type="entry name" value="GTP-bd_ortho_bundle_sf"/>
</dbReference>
<dbReference type="SUPFAM" id="SSF52540">
    <property type="entry name" value="P-loop containing nucleoside triphosphate hydrolases"/>
    <property type="match status" value="1"/>
</dbReference>
<dbReference type="GO" id="GO:0005730">
    <property type="term" value="C:nucleolus"/>
    <property type="evidence" value="ECO:0007669"/>
    <property type="project" value="UniProtKB-SubCell"/>
</dbReference>
<reference evidence="9" key="2">
    <citation type="journal article" date="2021" name="Sci. Data">
        <title>Chromosome-scale genome sequencing, assembly and annotation of six genomes from subfamily Leishmaniinae.</title>
        <authorList>
            <person name="Almutairi H."/>
            <person name="Urbaniak M.D."/>
            <person name="Bates M.D."/>
            <person name="Jariyapan N."/>
            <person name="Kwakye-Nuako G."/>
            <person name="Thomaz Soccol V."/>
            <person name="Al-Salem W.S."/>
            <person name="Dillon R.J."/>
            <person name="Bates P.A."/>
            <person name="Gatherer D."/>
        </authorList>
    </citation>
    <scope>NUCLEOTIDE SEQUENCE [LARGE SCALE GENOMIC DNA]</scope>
</reference>
<dbReference type="AlphaFoldDB" id="A0A836H580"/>
<dbReference type="InterPro" id="IPR006073">
    <property type="entry name" value="GTP-bd"/>
</dbReference>
<dbReference type="Gene3D" id="3.40.50.300">
    <property type="entry name" value="P-loop containing nucleotide triphosphate hydrolases"/>
    <property type="match status" value="1"/>
</dbReference>
<feature type="compositionally biased region" description="Basic and acidic residues" evidence="6">
    <location>
        <begin position="20"/>
        <end position="29"/>
    </location>
</feature>
<evidence type="ECO:0000256" key="2">
    <source>
        <dbReference type="ARBA" id="ARBA00022741"/>
    </source>
</evidence>
<comment type="similarity">
    <text evidence="5">Belongs to the TRAFAC class YlqF/YawG GTPase family. NOG2 subfamily.</text>
</comment>
<evidence type="ECO:0000256" key="3">
    <source>
        <dbReference type="ARBA" id="ARBA00023134"/>
    </source>
</evidence>
<dbReference type="PROSITE" id="PS51721">
    <property type="entry name" value="G_CP"/>
    <property type="match status" value="1"/>
</dbReference>
<keyword evidence="3 5" id="KW-0342">GTP-binding</keyword>
<accession>A0A836H580</accession>
<dbReference type="Pfam" id="PF08153">
    <property type="entry name" value="NGP1NT"/>
    <property type="match status" value="1"/>
</dbReference>
<evidence type="ECO:0000256" key="4">
    <source>
        <dbReference type="ARBA" id="ARBA00023242"/>
    </source>
</evidence>
<feature type="compositionally biased region" description="Basic residues" evidence="6">
    <location>
        <begin position="601"/>
        <end position="612"/>
    </location>
</feature>
<feature type="region of interest" description="Disordered" evidence="6">
    <location>
        <begin position="1"/>
        <end position="29"/>
    </location>
</feature>
<evidence type="ECO:0000256" key="5">
    <source>
        <dbReference type="RuleBase" id="RU364023"/>
    </source>
</evidence>
<dbReference type="EMBL" id="JAFEUZ010000005">
    <property type="protein sequence ID" value="KAG5487051.1"/>
    <property type="molecule type" value="Genomic_DNA"/>
</dbReference>
<evidence type="ECO:0000256" key="6">
    <source>
        <dbReference type="SAM" id="MobiDB-lite"/>
    </source>
</evidence>
<dbReference type="PRINTS" id="PR00326">
    <property type="entry name" value="GTP1OBG"/>
</dbReference>
<evidence type="ECO:0000256" key="1">
    <source>
        <dbReference type="ARBA" id="ARBA00004604"/>
    </source>
</evidence>
<dbReference type="Gene3D" id="1.10.1580.10">
    <property type="match status" value="1"/>
</dbReference>
<dbReference type="InterPro" id="IPR012971">
    <property type="entry name" value="NOG2_N_dom"/>
</dbReference>
<comment type="caution">
    <text evidence="8">The sequence shown here is derived from an EMBL/GenBank/DDBJ whole genome shotgun (WGS) entry which is preliminary data.</text>
</comment>
<feature type="compositionally biased region" description="Basic and acidic residues" evidence="6">
    <location>
        <begin position="549"/>
        <end position="558"/>
    </location>
</feature>
<dbReference type="PANTHER" id="PTHR11089:SF9">
    <property type="entry name" value="NUCLEOLAR GTP-BINDING PROTEIN 2"/>
    <property type="match status" value="1"/>
</dbReference>
<dbReference type="InterPro" id="IPR024929">
    <property type="entry name" value="GNL2_CP_dom"/>
</dbReference>
<dbReference type="OrthoDB" id="444945at2759"/>
<dbReference type="Pfam" id="PF01926">
    <property type="entry name" value="MMR_HSR1"/>
    <property type="match status" value="1"/>
</dbReference>
<dbReference type="RefSeq" id="XP_067181285.1">
    <property type="nucleotide sequence ID" value="XM_067325080.1"/>
</dbReference>